<dbReference type="PROSITE" id="PS00108">
    <property type="entry name" value="PROTEIN_KINASE_ST"/>
    <property type="match status" value="1"/>
</dbReference>
<dbReference type="SUPFAM" id="SSF56112">
    <property type="entry name" value="Protein kinase-like (PK-like)"/>
    <property type="match status" value="1"/>
</dbReference>
<dbReference type="GO" id="GO:0005634">
    <property type="term" value="C:nucleus"/>
    <property type="evidence" value="ECO:0007669"/>
    <property type="project" value="TreeGrafter"/>
</dbReference>
<dbReference type="PANTHER" id="PTHR22974:SF21">
    <property type="entry name" value="DUAL SPECIFICITY PROTEIN KINASE TTK"/>
    <property type="match status" value="1"/>
</dbReference>
<feature type="compositionally biased region" description="Pro residues" evidence="7">
    <location>
        <begin position="160"/>
        <end position="169"/>
    </location>
</feature>
<reference evidence="9" key="1">
    <citation type="journal article" date="2020" name="Stud. Mycol.">
        <title>101 Dothideomycetes genomes: a test case for predicting lifestyles and emergence of pathogens.</title>
        <authorList>
            <person name="Haridas S."/>
            <person name="Albert R."/>
            <person name="Binder M."/>
            <person name="Bloem J."/>
            <person name="Labutti K."/>
            <person name="Salamov A."/>
            <person name="Andreopoulos B."/>
            <person name="Baker S."/>
            <person name="Barry K."/>
            <person name="Bills G."/>
            <person name="Bluhm B."/>
            <person name="Cannon C."/>
            <person name="Castanera R."/>
            <person name="Culley D."/>
            <person name="Daum C."/>
            <person name="Ezra D."/>
            <person name="Gonzalez J."/>
            <person name="Henrissat B."/>
            <person name="Kuo A."/>
            <person name="Liang C."/>
            <person name="Lipzen A."/>
            <person name="Lutzoni F."/>
            <person name="Magnuson J."/>
            <person name="Mondo S."/>
            <person name="Nolan M."/>
            <person name="Ohm R."/>
            <person name="Pangilinan J."/>
            <person name="Park H.-J."/>
            <person name="Ramirez L."/>
            <person name="Alfaro M."/>
            <person name="Sun H."/>
            <person name="Tritt A."/>
            <person name="Yoshinaga Y."/>
            <person name="Zwiers L.-H."/>
            <person name="Turgeon B."/>
            <person name="Goodwin S."/>
            <person name="Spatafora J."/>
            <person name="Crous P."/>
            <person name="Grigoriev I."/>
        </authorList>
    </citation>
    <scope>NUCLEOTIDE SEQUENCE</scope>
    <source>
        <strain evidence="9">CBS 115976</strain>
    </source>
</reference>
<dbReference type="SMART" id="SM00220">
    <property type="entry name" value="S_TKc"/>
    <property type="match status" value="1"/>
</dbReference>
<evidence type="ECO:0000256" key="1">
    <source>
        <dbReference type="ARBA" id="ARBA00022527"/>
    </source>
</evidence>
<feature type="compositionally biased region" description="Basic and acidic residues" evidence="7">
    <location>
        <begin position="116"/>
        <end position="126"/>
    </location>
</feature>
<gene>
    <name evidence="9" type="ORF">BT63DRAFT_474009</name>
</gene>
<evidence type="ECO:0000256" key="7">
    <source>
        <dbReference type="SAM" id="MobiDB-lite"/>
    </source>
</evidence>
<dbReference type="GO" id="GO:0004674">
    <property type="term" value="F:protein serine/threonine kinase activity"/>
    <property type="evidence" value="ECO:0007669"/>
    <property type="project" value="UniProtKB-KW"/>
</dbReference>
<keyword evidence="5 6" id="KW-0067">ATP-binding</keyword>
<dbReference type="GO" id="GO:0004712">
    <property type="term" value="F:protein serine/threonine/tyrosine kinase activity"/>
    <property type="evidence" value="ECO:0007669"/>
    <property type="project" value="TreeGrafter"/>
</dbReference>
<keyword evidence="10" id="KW-1185">Reference proteome</keyword>
<sequence length="561" mass="62462">MRPLASDDDDFQPPPQLSAFGLSVLQETAPRPTSTTAIESPRNTATSKYRLARRTRPSPADITPAPPPRAIRSSGLQGAPLRRGKRTSPGEPEQEQEHRIEHQLDSQPAQQDENENEYRQEEEKRILSSAGKSKSPPHHPESGRRPYQPLQPISGNTPLRPAPPAPPPKMSALDAATKVAGHSAARVKHPRRPPFIVSNKKYLPVERVGRGGSAEVWRVQAENGKVFALKRVKLEGQDASSIAGCKGEITLLRKLKGNKRVIEIFDHGYDDQRNLLYVVMELGEGDMLGVLKSCSLKAESNPGEPFPDSMPKPSFPFIRYWWTEMLDCVRMIHKENIVHTDLKPQNFLVVNGRLKIIDFGIASAIDTDETVHIHRNNHVGTPNYMSPESLQDGSVTRDPSLLQKGLFGIGSSMSIGTPSDIWSLGVILYQMVYGDTPFGKIQPTGRKVLAIINPNEHIHFPEFMSDGTRRVPPELLRTMKSCLNRDPKKRPDAEELLSANDEWASPESYPTLRISEALLAQIISRVVDRCSDTNREMPTKTEIDAYAKGFYSKVRDLSAAQ</sequence>
<dbReference type="EMBL" id="MU004230">
    <property type="protein sequence ID" value="KAF2674240.1"/>
    <property type="molecule type" value="Genomic_DNA"/>
</dbReference>
<organism evidence="9 10">
    <name type="scientific">Microthyrium microscopicum</name>
    <dbReference type="NCBI Taxonomy" id="703497"/>
    <lineage>
        <taxon>Eukaryota</taxon>
        <taxon>Fungi</taxon>
        <taxon>Dikarya</taxon>
        <taxon>Ascomycota</taxon>
        <taxon>Pezizomycotina</taxon>
        <taxon>Dothideomycetes</taxon>
        <taxon>Dothideomycetes incertae sedis</taxon>
        <taxon>Microthyriales</taxon>
        <taxon>Microthyriaceae</taxon>
        <taxon>Microthyrium</taxon>
    </lineage>
</organism>
<dbReference type="InterPro" id="IPR017441">
    <property type="entry name" value="Protein_kinase_ATP_BS"/>
</dbReference>
<dbReference type="GO" id="GO:0007094">
    <property type="term" value="P:mitotic spindle assembly checkpoint signaling"/>
    <property type="evidence" value="ECO:0007669"/>
    <property type="project" value="TreeGrafter"/>
</dbReference>
<feature type="binding site" evidence="6">
    <location>
        <position position="230"/>
    </location>
    <ligand>
        <name>ATP</name>
        <dbReference type="ChEBI" id="CHEBI:30616"/>
    </ligand>
</feature>
<feature type="region of interest" description="Disordered" evidence="7">
    <location>
        <begin position="1"/>
        <end position="169"/>
    </location>
</feature>
<dbReference type="FunFam" id="3.30.200.20:FF:000131">
    <property type="entry name" value="Dual specificity protein kinase TTK"/>
    <property type="match status" value="1"/>
</dbReference>
<keyword evidence="3 6" id="KW-0547">Nucleotide-binding</keyword>
<dbReference type="PROSITE" id="PS00107">
    <property type="entry name" value="PROTEIN_KINASE_ATP"/>
    <property type="match status" value="1"/>
</dbReference>
<dbReference type="InterPro" id="IPR011009">
    <property type="entry name" value="Kinase-like_dom_sf"/>
</dbReference>
<evidence type="ECO:0000313" key="9">
    <source>
        <dbReference type="EMBL" id="KAF2674240.1"/>
    </source>
</evidence>
<feature type="domain" description="Protein kinase" evidence="8">
    <location>
        <begin position="202"/>
        <end position="504"/>
    </location>
</feature>
<dbReference type="GO" id="GO:0000776">
    <property type="term" value="C:kinetochore"/>
    <property type="evidence" value="ECO:0007669"/>
    <property type="project" value="TreeGrafter"/>
</dbReference>
<dbReference type="GO" id="GO:0033316">
    <property type="term" value="P:meiotic spindle assembly checkpoint signaling"/>
    <property type="evidence" value="ECO:0007669"/>
    <property type="project" value="TreeGrafter"/>
</dbReference>
<dbReference type="Proteomes" id="UP000799302">
    <property type="component" value="Unassembled WGS sequence"/>
</dbReference>
<dbReference type="GO" id="GO:0005524">
    <property type="term" value="F:ATP binding"/>
    <property type="evidence" value="ECO:0007669"/>
    <property type="project" value="UniProtKB-UniRule"/>
</dbReference>
<proteinExistence type="predicted"/>
<evidence type="ECO:0000256" key="3">
    <source>
        <dbReference type="ARBA" id="ARBA00022741"/>
    </source>
</evidence>
<protein>
    <submittedName>
        <fullName evidence="9">Kinase-like protein</fullName>
    </submittedName>
</protein>
<dbReference type="GO" id="GO:0007059">
    <property type="term" value="P:chromosome segregation"/>
    <property type="evidence" value="ECO:0007669"/>
    <property type="project" value="TreeGrafter"/>
</dbReference>
<feature type="compositionally biased region" description="Polar residues" evidence="7">
    <location>
        <begin position="31"/>
        <end position="47"/>
    </location>
</feature>
<dbReference type="Gene3D" id="1.10.510.10">
    <property type="entry name" value="Transferase(Phosphotransferase) domain 1"/>
    <property type="match status" value="1"/>
</dbReference>
<dbReference type="InterPro" id="IPR000719">
    <property type="entry name" value="Prot_kinase_dom"/>
</dbReference>
<dbReference type="PANTHER" id="PTHR22974">
    <property type="entry name" value="MIXED LINEAGE PROTEIN KINASE"/>
    <property type="match status" value="1"/>
</dbReference>
<name>A0A6A6UR48_9PEZI</name>
<dbReference type="OrthoDB" id="20524at2759"/>
<evidence type="ECO:0000256" key="2">
    <source>
        <dbReference type="ARBA" id="ARBA00022679"/>
    </source>
</evidence>
<evidence type="ECO:0000259" key="8">
    <source>
        <dbReference type="PROSITE" id="PS50011"/>
    </source>
</evidence>
<keyword evidence="1" id="KW-0723">Serine/threonine-protein kinase</keyword>
<feature type="compositionally biased region" description="Basic and acidic residues" evidence="7">
    <location>
        <begin position="95"/>
        <end position="104"/>
    </location>
</feature>
<keyword evidence="2" id="KW-0808">Transferase</keyword>
<dbReference type="InterPro" id="IPR008271">
    <property type="entry name" value="Ser/Thr_kinase_AS"/>
</dbReference>
<evidence type="ECO:0000256" key="6">
    <source>
        <dbReference type="PROSITE-ProRule" id="PRU10141"/>
    </source>
</evidence>
<evidence type="ECO:0000256" key="4">
    <source>
        <dbReference type="ARBA" id="ARBA00022777"/>
    </source>
</evidence>
<dbReference type="PROSITE" id="PS50011">
    <property type="entry name" value="PROTEIN_KINASE_DOM"/>
    <property type="match status" value="1"/>
</dbReference>
<dbReference type="Pfam" id="PF00069">
    <property type="entry name" value="Pkinase"/>
    <property type="match status" value="1"/>
</dbReference>
<dbReference type="Gene3D" id="3.30.200.20">
    <property type="entry name" value="Phosphorylase Kinase, domain 1"/>
    <property type="match status" value="1"/>
</dbReference>
<accession>A0A6A6UR48</accession>
<dbReference type="AlphaFoldDB" id="A0A6A6UR48"/>
<evidence type="ECO:0000313" key="10">
    <source>
        <dbReference type="Proteomes" id="UP000799302"/>
    </source>
</evidence>
<dbReference type="GO" id="GO:0034501">
    <property type="term" value="P:protein localization to kinetochore"/>
    <property type="evidence" value="ECO:0007669"/>
    <property type="project" value="TreeGrafter"/>
</dbReference>
<feature type="compositionally biased region" description="Acidic residues" evidence="7">
    <location>
        <begin position="1"/>
        <end position="11"/>
    </location>
</feature>
<keyword evidence="4 9" id="KW-0418">Kinase</keyword>
<evidence type="ECO:0000256" key="5">
    <source>
        <dbReference type="ARBA" id="ARBA00022840"/>
    </source>
</evidence>